<feature type="compositionally biased region" description="Polar residues" evidence="1">
    <location>
        <begin position="1"/>
        <end position="12"/>
    </location>
</feature>
<dbReference type="AlphaFoldDB" id="A0A7H8N8C9"/>
<accession>A0A7H8N8C9</accession>
<dbReference type="EMBL" id="CP054929">
    <property type="protein sequence ID" value="QKW50810.1"/>
    <property type="molecule type" value="Genomic_DNA"/>
</dbReference>
<feature type="region of interest" description="Disordered" evidence="1">
    <location>
        <begin position="1"/>
        <end position="20"/>
    </location>
</feature>
<organism evidence="2 3">
    <name type="scientific">Streptomyces buecherae</name>
    <dbReference type="NCBI Taxonomy" id="2763006"/>
    <lineage>
        <taxon>Bacteria</taxon>
        <taxon>Bacillati</taxon>
        <taxon>Actinomycetota</taxon>
        <taxon>Actinomycetes</taxon>
        <taxon>Kitasatosporales</taxon>
        <taxon>Streptomycetaceae</taxon>
        <taxon>Streptomyces</taxon>
    </lineage>
</organism>
<gene>
    <name evidence="2" type="ORF">HUT08_16145</name>
</gene>
<dbReference type="Proteomes" id="UP000509303">
    <property type="component" value="Chromosome"/>
</dbReference>
<protein>
    <submittedName>
        <fullName evidence="2">Uncharacterized protein</fullName>
    </submittedName>
</protein>
<name>A0A7H8N8C9_9ACTN</name>
<evidence type="ECO:0000313" key="3">
    <source>
        <dbReference type="Proteomes" id="UP000509303"/>
    </source>
</evidence>
<evidence type="ECO:0000313" key="2">
    <source>
        <dbReference type="EMBL" id="QKW50810.1"/>
    </source>
</evidence>
<sequence>MTAVATETQTENYPLVDAEWGPDPLADIPADLIQRHGSMDHDTAGGCG</sequence>
<keyword evidence="3" id="KW-1185">Reference proteome</keyword>
<reference evidence="2 3" key="1">
    <citation type="submission" date="2020-06" db="EMBL/GenBank/DDBJ databases">
        <title>Genome mining for natural products.</title>
        <authorList>
            <person name="Zhang B."/>
            <person name="Shi J."/>
            <person name="Ge H."/>
        </authorList>
    </citation>
    <scope>NUCLEOTIDE SEQUENCE [LARGE SCALE GENOMIC DNA]</scope>
    <source>
        <strain evidence="2 3">NA00687</strain>
    </source>
</reference>
<proteinExistence type="predicted"/>
<evidence type="ECO:0000256" key="1">
    <source>
        <dbReference type="SAM" id="MobiDB-lite"/>
    </source>
</evidence>
<dbReference type="RefSeq" id="WP_176162543.1">
    <property type="nucleotide sequence ID" value="NZ_CP054929.1"/>
</dbReference>